<feature type="transmembrane region" description="Helical" evidence="7">
    <location>
        <begin position="87"/>
        <end position="106"/>
    </location>
</feature>
<evidence type="ECO:0000256" key="6">
    <source>
        <dbReference type="ARBA" id="ARBA00023180"/>
    </source>
</evidence>
<feature type="transmembrane region" description="Helical" evidence="7">
    <location>
        <begin position="118"/>
        <end position="136"/>
    </location>
</feature>
<keyword evidence="2" id="KW-0813">Transport</keyword>
<dbReference type="FunCoup" id="A0A1Y2EBF1">
    <property type="interactions" value="69"/>
</dbReference>
<accession>A0A1Y2EBF1</accession>
<dbReference type="InParanoid" id="A0A1Y2EBF1"/>
<keyword evidence="5 7" id="KW-0472">Membrane</keyword>
<dbReference type="FunFam" id="1.20.1250.20:FF:000172">
    <property type="entry name" value="MFS multidrug resistance transporter"/>
    <property type="match status" value="1"/>
</dbReference>
<evidence type="ECO:0000256" key="1">
    <source>
        <dbReference type="ARBA" id="ARBA00004141"/>
    </source>
</evidence>
<keyword evidence="3 7" id="KW-0812">Transmembrane</keyword>
<evidence type="ECO:0000313" key="9">
    <source>
        <dbReference type="EMBL" id="ORY68882.1"/>
    </source>
</evidence>
<dbReference type="GeneID" id="63781418"/>
<dbReference type="Gene3D" id="1.20.1720.10">
    <property type="entry name" value="Multidrug resistance protein D"/>
    <property type="match status" value="1"/>
</dbReference>
<dbReference type="OrthoDB" id="440553at2759"/>
<keyword evidence="4 7" id="KW-1133">Transmembrane helix</keyword>
<sequence>MEAQHGNATETVSAVQDATRDEQVLFEPGRLAAPSDGGDGPWSIWSLKQKKIIILAASFASLLSLLSGQIYFPALDTIAKDLHVTDSLVNLSITTYVIIQAIAPTFTAQSSDTAGRRPLYMVCFILYMAANIGLGAQNNYAALLVLRCFQSLGSSGTAALSNAVAADITTSAKHGSYVSYAAAIPMLGPTLGPIIGGLLAQYVAWHSVFWFLWALTGAVAIPMAIFFPETCREIVGDGSIPPPKWNRCYTNVQRERNALKQGKKVPYDKRNELAKSRHIRFPNPFGTIMLLLHRECGFALLYSAILCCSFYATLRGRLLDSNFRRHAKRLGISPENNRQADLADFPIERARLEVVLPTIILGSACIVGFGWTLQYKKNLAGPLILLFVIAFCVSALLNCVACLMLDLYPGKAGTVTASNNLLRCLLGPDATAIVVPMINGIGIGWAVTIFAFLNVAALPLLWYIMKQGPRWRAETLQKKSEKEDAGGRR</sequence>
<dbReference type="InterPro" id="IPR011701">
    <property type="entry name" value="MFS"/>
</dbReference>
<feature type="transmembrane region" description="Helical" evidence="7">
    <location>
        <begin position="52"/>
        <end position="72"/>
    </location>
</feature>
<evidence type="ECO:0000256" key="4">
    <source>
        <dbReference type="ARBA" id="ARBA00022989"/>
    </source>
</evidence>
<dbReference type="GO" id="GO:0015137">
    <property type="term" value="F:citrate transmembrane transporter activity"/>
    <property type="evidence" value="ECO:0007669"/>
    <property type="project" value="UniProtKB-ARBA"/>
</dbReference>
<dbReference type="AlphaFoldDB" id="A0A1Y2EBF1"/>
<keyword evidence="10" id="KW-1185">Reference proteome</keyword>
<organism evidence="9 10">
    <name type="scientific">Pseudomassariella vexata</name>
    <dbReference type="NCBI Taxonomy" id="1141098"/>
    <lineage>
        <taxon>Eukaryota</taxon>
        <taxon>Fungi</taxon>
        <taxon>Dikarya</taxon>
        <taxon>Ascomycota</taxon>
        <taxon>Pezizomycotina</taxon>
        <taxon>Sordariomycetes</taxon>
        <taxon>Xylariomycetidae</taxon>
        <taxon>Amphisphaeriales</taxon>
        <taxon>Pseudomassariaceae</taxon>
        <taxon>Pseudomassariella</taxon>
    </lineage>
</organism>
<evidence type="ECO:0000313" key="10">
    <source>
        <dbReference type="Proteomes" id="UP000193689"/>
    </source>
</evidence>
<dbReference type="EMBL" id="MCFJ01000003">
    <property type="protein sequence ID" value="ORY68882.1"/>
    <property type="molecule type" value="Genomic_DNA"/>
</dbReference>
<feature type="transmembrane region" description="Helical" evidence="7">
    <location>
        <begin position="443"/>
        <end position="464"/>
    </location>
</feature>
<keyword evidence="6" id="KW-0325">Glycoprotein</keyword>
<comment type="caution">
    <text evidence="9">The sequence shown here is derived from an EMBL/GenBank/DDBJ whole genome shotgun (WGS) entry which is preliminary data.</text>
</comment>
<gene>
    <name evidence="9" type="ORF">BCR38DRAFT_521838</name>
</gene>
<dbReference type="GO" id="GO:0005886">
    <property type="term" value="C:plasma membrane"/>
    <property type="evidence" value="ECO:0007669"/>
    <property type="project" value="UniProtKB-ARBA"/>
</dbReference>
<evidence type="ECO:0000256" key="5">
    <source>
        <dbReference type="ARBA" id="ARBA00023136"/>
    </source>
</evidence>
<dbReference type="PANTHER" id="PTHR23502:SF51">
    <property type="entry name" value="QUINIDINE RESISTANCE PROTEIN 1-RELATED"/>
    <property type="match status" value="1"/>
</dbReference>
<dbReference type="InterPro" id="IPR020846">
    <property type="entry name" value="MFS_dom"/>
</dbReference>
<dbReference type="Proteomes" id="UP000193689">
    <property type="component" value="Unassembled WGS sequence"/>
</dbReference>
<evidence type="ECO:0000256" key="3">
    <source>
        <dbReference type="ARBA" id="ARBA00022692"/>
    </source>
</evidence>
<dbReference type="PROSITE" id="PS50850">
    <property type="entry name" value="MFS"/>
    <property type="match status" value="1"/>
</dbReference>
<feature type="transmembrane region" description="Helical" evidence="7">
    <location>
        <begin position="296"/>
        <end position="314"/>
    </location>
</feature>
<dbReference type="SUPFAM" id="SSF103473">
    <property type="entry name" value="MFS general substrate transporter"/>
    <property type="match status" value="1"/>
</dbReference>
<dbReference type="RefSeq" id="XP_040719169.1">
    <property type="nucleotide sequence ID" value="XM_040865206.1"/>
</dbReference>
<evidence type="ECO:0000256" key="2">
    <source>
        <dbReference type="ARBA" id="ARBA00022448"/>
    </source>
</evidence>
<feature type="transmembrane region" description="Helical" evidence="7">
    <location>
        <begin position="208"/>
        <end position="227"/>
    </location>
</feature>
<dbReference type="FunFam" id="1.20.1720.10:FF:000009">
    <property type="entry name" value="MFS multidrug transporter"/>
    <property type="match status" value="1"/>
</dbReference>
<evidence type="ECO:0000256" key="7">
    <source>
        <dbReference type="SAM" id="Phobius"/>
    </source>
</evidence>
<protein>
    <submittedName>
        <fullName evidence="9">Major facilitator superfamily domain-containing protein</fullName>
    </submittedName>
</protein>
<feature type="transmembrane region" description="Helical" evidence="7">
    <location>
        <begin position="177"/>
        <end position="202"/>
    </location>
</feature>
<comment type="subcellular location">
    <subcellularLocation>
        <location evidence="1">Membrane</location>
        <topology evidence="1">Multi-pass membrane protein</topology>
    </subcellularLocation>
</comment>
<evidence type="ECO:0000259" key="8">
    <source>
        <dbReference type="PROSITE" id="PS50850"/>
    </source>
</evidence>
<feature type="transmembrane region" description="Helical" evidence="7">
    <location>
        <begin position="354"/>
        <end position="371"/>
    </location>
</feature>
<dbReference type="STRING" id="1141098.A0A1Y2EBF1"/>
<name>A0A1Y2EBF1_9PEZI</name>
<feature type="domain" description="Major facilitator superfamily (MFS) profile" evidence="8">
    <location>
        <begin position="53"/>
        <end position="469"/>
    </location>
</feature>
<proteinExistence type="predicted"/>
<dbReference type="PANTHER" id="PTHR23502">
    <property type="entry name" value="MAJOR FACILITATOR SUPERFAMILY"/>
    <property type="match status" value="1"/>
</dbReference>
<reference evidence="9 10" key="1">
    <citation type="submission" date="2016-07" db="EMBL/GenBank/DDBJ databases">
        <title>Pervasive Adenine N6-methylation of Active Genes in Fungi.</title>
        <authorList>
            <consortium name="DOE Joint Genome Institute"/>
            <person name="Mondo S.J."/>
            <person name="Dannebaum R.O."/>
            <person name="Kuo R.C."/>
            <person name="Labutti K."/>
            <person name="Haridas S."/>
            <person name="Kuo A."/>
            <person name="Salamov A."/>
            <person name="Ahrendt S.R."/>
            <person name="Lipzen A."/>
            <person name="Sullivan W."/>
            <person name="Andreopoulos W.B."/>
            <person name="Clum A."/>
            <person name="Lindquist E."/>
            <person name="Daum C."/>
            <person name="Ramamoorthy G.K."/>
            <person name="Gryganskyi A."/>
            <person name="Culley D."/>
            <person name="Magnuson J.K."/>
            <person name="James T.Y."/>
            <person name="O'Malley M.A."/>
            <person name="Stajich J.E."/>
            <person name="Spatafora J.W."/>
            <person name="Visel A."/>
            <person name="Grigoriev I.V."/>
        </authorList>
    </citation>
    <scope>NUCLEOTIDE SEQUENCE [LARGE SCALE GENOMIC DNA]</scope>
    <source>
        <strain evidence="9 10">CBS 129021</strain>
    </source>
</reference>
<dbReference type="InterPro" id="IPR036259">
    <property type="entry name" value="MFS_trans_sf"/>
</dbReference>
<dbReference type="GO" id="GO:0140115">
    <property type="term" value="P:export across plasma membrane"/>
    <property type="evidence" value="ECO:0007669"/>
    <property type="project" value="UniProtKB-ARBA"/>
</dbReference>
<feature type="transmembrane region" description="Helical" evidence="7">
    <location>
        <begin position="383"/>
        <end position="408"/>
    </location>
</feature>
<dbReference type="Pfam" id="PF07690">
    <property type="entry name" value="MFS_1"/>
    <property type="match status" value="1"/>
</dbReference>